<evidence type="ECO:0000256" key="4">
    <source>
        <dbReference type="SAM" id="MobiDB-lite"/>
    </source>
</evidence>
<organism evidence="6 7">
    <name type="scientific">Durusdinium trenchii</name>
    <dbReference type="NCBI Taxonomy" id="1381693"/>
    <lineage>
        <taxon>Eukaryota</taxon>
        <taxon>Sar</taxon>
        <taxon>Alveolata</taxon>
        <taxon>Dinophyceae</taxon>
        <taxon>Suessiales</taxon>
        <taxon>Symbiodiniaceae</taxon>
        <taxon>Durusdinium</taxon>
    </lineage>
</organism>
<comment type="caution">
    <text evidence="6">The sequence shown here is derived from an EMBL/GenBank/DDBJ whole genome shotgun (WGS) entry which is preliminary data.</text>
</comment>
<dbReference type="InterPro" id="IPR000504">
    <property type="entry name" value="RRM_dom"/>
</dbReference>
<evidence type="ECO:0000256" key="3">
    <source>
        <dbReference type="PROSITE-ProRule" id="PRU00176"/>
    </source>
</evidence>
<dbReference type="InterPro" id="IPR035979">
    <property type="entry name" value="RBD_domain_sf"/>
</dbReference>
<dbReference type="InterPro" id="IPR050666">
    <property type="entry name" value="ESRP"/>
</dbReference>
<dbReference type="Pfam" id="PF00076">
    <property type="entry name" value="RRM_1"/>
    <property type="match status" value="1"/>
</dbReference>
<feature type="compositionally biased region" description="Low complexity" evidence="4">
    <location>
        <begin position="649"/>
        <end position="662"/>
    </location>
</feature>
<gene>
    <name evidence="6" type="ORF">CCMP2556_LOCUS32295</name>
</gene>
<evidence type="ECO:0000256" key="2">
    <source>
        <dbReference type="ARBA" id="ARBA00022884"/>
    </source>
</evidence>
<evidence type="ECO:0000259" key="5">
    <source>
        <dbReference type="PROSITE" id="PS50102"/>
    </source>
</evidence>
<sequence length="1193" mass="130357">MDDRLDDGENVVPSDISILADLLQILGPYQSQGLPLTELHEKLPAHLAHLAGSIDVTRNWLQRYPQIIQLAGPRGEEQVVLALAKAATPSPNHDKVEKPAPPAPAGAARQPPVPPNVPSWPAMPGIHGWPAPVGPVMDGYGYGMGMAPAGGMSNALRVEKDGNAFVGDEDNSNPCSVQLRGLPFRASIEDVKAFLGDHAKYLNPEKKPNICLLSNRDGRPSGFARIFFVSPQAAHKCKEALHRKQMGDRYVEVLGTDRGRGRARKGTEEDLSVPQAPFDAATEQVEKERVLSECREHLSAPGRNQTLLSMLGIALTEPARNYLRRANLGLKHFLARFPNEFRVEGPKGCEKVIWQNPDGLIYGLPDGRIMPEEEPSTPDTRLMSPTRPPPSGNHFIATPSDWGTPQVNSGAMGMDFPFPGHWPSFPPWSSSQWMPWMENATTPVSAKQKKINKPPPADGVPMSRSHAHLHPQSHPFAEESEAKRDGDSECLIDKSSVAALRLRGLPFSVTVQDVLTFFAQHNVADTIHDGPNSAKLLPKANGRPSGQAVVQMRSRRDAEVAQKALNHKYVGGRYIEVFVYGNEDDKDDLPAPEAGSSEGWSEWSTSFANAGLAWQWGNPQYQQNEEAKDGGPSVYSVASRATSPVTMMGPRSPAAPRRPGASYQPPARAVRSVRCAVNSRPSTVMPAPPLPVEEMNLWLTAAQNFEMNTDFDVGSLLADGRRRPIQEVMDVMKANSGGKGTIQALGDKIVLAKLLENLSIPQMPVLFSTYSQVTEEEVENLVSSWTEEESYDVVIKPTHLSSATGAIFMCKTKWEKESWDAQKLTEHMRTYLQKKASDSESEALKSLVPGFVVQPRYRSAVNFNFPLELRVVTVWGKARVGIWWWGRPAEPKGRRSTWLVRKPRGEFSEEDDWEVIHEHHGGNRGFEVSLQLFREAMPVMCAAAEAIATAVGAPFLRSDFFVGNSKWGVRLNEVAYGSGLDYRRRGVATKQTKGGSWVGGLVDDGPAIAEILQEGFKICQRKPPAHFLRTLGARNAIYEAPASYRKPEKSKPEPHMRIEAVPPEQRLRLLPDDAVNEMVQRYARPSNILAQTGTVSGASCETQPPGLSPVTQGVGTGTKAPFPVAWGYPKVVSPAPGAPGAGANSIRPPALAPYQALPAVPWAVRPLRAKVYPAQALPPSGFAPRPIPALVAV</sequence>
<keyword evidence="7" id="KW-1185">Reference proteome</keyword>
<protein>
    <recommendedName>
        <fullName evidence="5">RRM domain-containing protein</fullName>
    </recommendedName>
</protein>
<feature type="domain" description="RRM" evidence="5">
    <location>
        <begin position="498"/>
        <end position="577"/>
    </location>
</feature>
<dbReference type="SUPFAM" id="SSF54928">
    <property type="entry name" value="RNA-binding domain, RBD"/>
    <property type="match status" value="1"/>
</dbReference>
<dbReference type="SMART" id="SM00360">
    <property type="entry name" value="RRM"/>
    <property type="match status" value="2"/>
</dbReference>
<dbReference type="InterPro" id="IPR012677">
    <property type="entry name" value="Nucleotide-bd_a/b_plait_sf"/>
</dbReference>
<dbReference type="PANTHER" id="PTHR13976">
    <property type="entry name" value="HETEROGENEOUS NUCLEAR RIBONUCLEOPROTEIN-RELATED"/>
    <property type="match status" value="1"/>
</dbReference>
<dbReference type="Gene3D" id="3.30.70.330">
    <property type="match status" value="2"/>
</dbReference>
<feature type="region of interest" description="Disordered" evidence="4">
    <location>
        <begin position="622"/>
        <end position="667"/>
    </location>
</feature>
<feature type="region of interest" description="Disordered" evidence="4">
    <location>
        <begin position="371"/>
        <end position="393"/>
    </location>
</feature>
<name>A0ABP0NQK8_9DINO</name>
<proteinExistence type="predicted"/>
<feature type="region of interest" description="Disordered" evidence="4">
    <location>
        <begin position="87"/>
        <end position="113"/>
    </location>
</feature>
<dbReference type="EMBL" id="CAXAMN010022028">
    <property type="protein sequence ID" value="CAK9065723.1"/>
    <property type="molecule type" value="Genomic_DNA"/>
</dbReference>
<accession>A0ABP0NQK8</accession>
<dbReference type="PROSITE" id="PS50102">
    <property type="entry name" value="RRM"/>
    <property type="match status" value="1"/>
</dbReference>
<reference evidence="6 7" key="1">
    <citation type="submission" date="2024-02" db="EMBL/GenBank/DDBJ databases">
        <authorList>
            <person name="Chen Y."/>
            <person name="Shah S."/>
            <person name="Dougan E. K."/>
            <person name="Thang M."/>
            <person name="Chan C."/>
        </authorList>
    </citation>
    <scope>NUCLEOTIDE SEQUENCE [LARGE SCALE GENOMIC DNA]</scope>
</reference>
<dbReference type="SUPFAM" id="SSF56059">
    <property type="entry name" value="Glutathione synthetase ATP-binding domain-like"/>
    <property type="match status" value="1"/>
</dbReference>
<dbReference type="Proteomes" id="UP001642484">
    <property type="component" value="Unassembled WGS sequence"/>
</dbReference>
<keyword evidence="2 3" id="KW-0694">RNA-binding</keyword>
<evidence type="ECO:0000256" key="1">
    <source>
        <dbReference type="ARBA" id="ARBA00022737"/>
    </source>
</evidence>
<feature type="compositionally biased region" description="Basic and acidic residues" evidence="4">
    <location>
        <begin position="476"/>
        <end position="487"/>
    </location>
</feature>
<feature type="region of interest" description="Disordered" evidence="4">
    <location>
        <begin position="444"/>
        <end position="487"/>
    </location>
</feature>
<dbReference type="CDD" id="cd12254">
    <property type="entry name" value="RRM_hnRNPH_ESRPs_RBM12_like"/>
    <property type="match status" value="1"/>
</dbReference>
<evidence type="ECO:0000313" key="6">
    <source>
        <dbReference type="EMBL" id="CAK9065723.1"/>
    </source>
</evidence>
<evidence type="ECO:0000313" key="7">
    <source>
        <dbReference type="Proteomes" id="UP001642484"/>
    </source>
</evidence>
<keyword evidence="1" id="KW-0677">Repeat</keyword>